<dbReference type="Proteomes" id="UP000824927">
    <property type="component" value="Unassembled WGS sequence"/>
</dbReference>
<dbReference type="EMBL" id="JAHVKP010000001">
    <property type="protein sequence ID" value="MBY6218169.1"/>
    <property type="molecule type" value="Genomic_DNA"/>
</dbReference>
<sequence>MIEMFALFLIAVFTLATLAAVGVLADSGLRWWSAFGMLRQRMDRGYASAPVGQRPVILQECSLGFARTPRARQVIRRSTQRAA</sequence>
<protein>
    <submittedName>
        <fullName evidence="1">Uncharacterized protein</fullName>
    </submittedName>
</protein>
<evidence type="ECO:0000313" key="2">
    <source>
        <dbReference type="Proteomes" id="UP000824927"/>
    </source>
</evidence>
<dbReference type="RefSeq" id="WP_222405079.1">
    <property type="nucleotide sequence ID" value="NZ_CP095080.1"/>
</dbReference>
<gene>
    <name evidence="1" type="ORF">KUV31_07410</name>
</gene>
<organism evidence="1 2">
    <name type="scientific">Qipengyuania aquimaris</name>
    <dbReference type="NCBI Taxonomy" id="255984"/>
    <lineage>
        <taxon>Bacteria</taxon>
        <taxon>Pseudomonadati</taxon>
        <taxon>Pseudomonadota</taxon>
        <taxon>Alphaproteobacteria</taxon>
        <taxon>Sphingomonadales</taxon>
        <taxon>Erythrobacteraceae</taxon>
        <taxon>Qipengyuania</taxon>
    </lineage>
</organism>
<comment type="caution">
    <text evidence="1">The sequence shown here is derived from an EMBL/GenBank/DDBJ whole genome shotgun (WGS) entry which is preliminary data.</text>
</comment>
<proteinExistence type="predicted"/>
<evidence type="ECO:0000313" key="1">
    <source>
        <dbReference type="EMBL" id="MBY6218169.1"/>
    </source>
</evidence>
<accession>A0A9Q3XD55</accession>
<name>A0A9Q3XD55_9SPHN</name>
<dbReference type="AlphaFoldDB" id="A0A9Q3XD55"/>
<reference evidence="1" key="1">
    <citation type="submission" date="2021-06" db="EMBL/GenBank/DDBJ databases">
        <title>50 bacteria genomes isolated from Dapeng, Shenzhen, China.</title>
        <authorList>
            <person name="Zheng W."/>
            <person name="Yu S."/>
            <person name="Huang Y."/>
        </authorList>
    </citation>
    <scope>NUCLEOTIDE SEQUENCE</scope>
    <source>
        <strain evidence="1">DP4N28-2</strain>
    </source>
</reference>